<evidence type="ECO:0008006" key="4">
    <source>
        <dbReference type="Google" id="ProtNLM"/>
    </source>
</evidence>
<dbReference type="EMBL" id="KB206254">
    <property type="protein sequence ID" value="ELP93758.1"/>
    <property type="molecule type" value="Genomic_DNA"/>
</dbReference>
<dbReference type="OrthoDB" id="300641at2759"/>
<organism evidence="2 3">
    <name type="scientific">Entamoeba invadens IP1</name>
    <dbReference type="NCBI Taxonomy" id="370355"/>
    <lineage>
        <taxon>Eukaryota</taxon>
        <taxon>Amoebozoa</taxon>
        <taxon>Evosea</taxon>
        <taxon>Archamoebae</taxon>
        <taxon>Mastigamoebida</taxon>
        <taxon>Entamoebidae</taxon>
        <taxon>Entamoeba</taxon>
    </lineage>
</organism>
<keyword evidence="1" id="KW-0732">Signal</keyword>
<proteinExistence type="predicted"/>
<evidence type="ECO:0000313" key="3">
    <source>
        <dbReference type="Proteomes" id="UP000014680"/>
    </source>
</evidence>
<feature type="signal peptide" evidence="1">
    <location>
        <begin position="1"/>
        <end position="19"/>
    </location>
</feature>
<dbReference type="Proteomes" id="UP000014680">
    <property type="component" value="Unassembled WGS sequence"/>
</dbReference>
<dbReference type="GeneID" id="14892743"/>
<dbReference type="InterPro" id="IPR009030">
    <property type="entry name" value="Growth_fac_rcpt_cys_sf"/>
</dbReference>
<evidence type="ECO:0000313" key="2">
    <source>
        <dbReference type="EMBL" id="ELP93758.1"/>
    </source>
</evidence>
<dbReference type="KEGG" id="eiv:EIN_012990"/>
<keyword evidence="3" id="KW-1185">Reference proteome</keyword>
<dbReference type="AlphaFoldDB" id="L7FQC7"/>
<dbReference type="VEuPathDB" id="AmoebaDB:EIN_012990"/>
<dbReference type="SUPFAM" id="SSF57184">
    <property type="entry name" value="Growth factor receptor domain"/>
    <property type="match status" value="1"/>
</dbReference>
<evidence type="ECO:0000256" key="1">
    <source>
        <dbReference type="SAM" id="SignalP"/>
    </source>
</evidence>
<gene>
    <name evidence="2" type="ORF">EIN_012990</name>
</gene>
<dbReference type="RefSeq" id="XP_004260529.1">
    <property type="nucleotide sequence ID" value="XM_004260481.1"/>
</dbReference>
<accession>L7FQC7</accession>
<protein>
    <recommendedName>
        <fullName evidence="4">CXXC-rich protein</fullName>
    </recommendedName>
</protein>
<feature type="non-terminal residue" evidence="2">
    <location>
        <position position="96"/>
    </location>
</feature>
<name>L7FQC7_ENTIV</name>
<feature type="chain" id="PRO_5003973856" description="CXXC-rich protein" evidence="1">
    <location>
        <begin position="20"/>
        <end position="96"/>
    </location>
</feature>
<sequence>MRTLIFLSFTVFIAFSASSDECLTTVDKCTSCKTDDPTKCEACEEGYYVKDEKCTACSDNCYICTDANTCYICKIGYYKDDKSCKKCSTGCSKCTA</sequence>
<reference evidence="2 3" key="1">
    <citation type="submission" date="2012-10" db="EMBL/GenBank/DDBJ databases">
        <authorList>
            <person name="Zafar N."/>
            <person name="Inman J."/>
            <person name="Hall N."/>
            <person name="Lorenzi H."/>
            <person name="Caler E."/>
        </authorList>
    </citation>
    <scope>NUCLEOTIDE SEQUENCE [LARGE SCALE GENOMIC DNA]</scope>
    <source>
        <strain evidence="2 3">IP1</strain>
    </source>
</reference>